<dbReference type="PANTHER" id="PTHR37919">
    <property type="entry name" value="PROTEIN CBG05606"/>
    <property type="match status" value="1"/>
</dbReference>
<dbReference type="GO" id="GO:0005743">
    <property type="term" value="C:mitochondrial inner membrane"/>
    <property type="evidence" value="ECO:0007669"/>
    <property type="project" value="InterPro"/>
</dbReference>
<dbReference type="InterPro" id="IPR048401">
    <property type="entry name" value="SLS1_C"/>
</dbReference>
<feature type="compositionally biased region" description="Basic and acidic residues" evidence="1">
    <location>
        <begin position="949"/>
        <end position="959"/>
    </location>
</feature>
<gene>
    <name evidence="6" type="ORF">BELL_0871g00040</name>
</gene>
<keyword evidence="7" id="KW-1185">Reference proteome</keyword>
<evidence type="ECO:0000259" key="2">
    <source>
        <dbReference type="Pfam" id="PF14611"/>
    </source>
</evidence>
<dbReference type="OrthoDB" id="5392646at2759"/>
<dbReference type="Pfam" id="PF20778">
    <property type="entry name" value="SLS1_C"/>
    <property type="match status" value="1"/>
</dbReference>
<feature type="compositionally biased region" description="Polar residues" evidence="1">
    <location>
        <begin position="44"/>
        <end position="62"/>
    </location>
</feature>
<sequence>MIRRHISAAHICLRCQIRLDRRPLPSLVRRAYSTELDADHEGNGLQTSNVQSQGSQLDSNGDTEFHTRENDIDTTRPKEWPPEWHNDIVIRRHYGAVKPPRPSRAVEQPKPVKRANPVKNMKESNPKIYGHTGIKQVGSSVTLSGVDALGKNAEVLVLRDSKLIFYKAKNKSPLDASPTPENIDILARLQSERGIVSSKDVEAHINECKPAEGTIQTWDDFNGLVQLLQKSFTNPQMKKYIQSYPQEERMRKVPSLGVGILYDENAISRATPWVPEISPINQPVDDDPLRGYSPASYNYKQNIAVRILRECWQIEVPELVDGIGEVEVQVQIKDLDFLNSQGYMESLIKQYYLNDPEKIEIYRPRQVLRITSTREKAALIIAEIQDGIRSISREEFQLKNLCFSHYIRGWESRILTPEVLAKLGELTKTDIRRLPHKEPILLISSMVTDRKTDLSKRADVVKRLLLDLARFDGSDQNSRKVGLRDFNESSPTVDLPGGFVRYPGSRELSWHERLRTWSRWTTATPKSVAIDNPTEATQYTFPFNTVDIKLAGKPQKNPDPEGAELLWSHEYSPSTTIKAGTILHNISGHRIGRYIDDDVEHSRGPPAISPDKTLNMINLKTEMDNGSIRIFSPQAPNMSGLFQSDRIQNGHFDNANQELVMQFKPNPSAVCPNGDTIGPSAFKDFPPIEISFIINRESLEVEFRELHAIVSTETADLMLPELKADLQFQRRIRSRMLFDESKPKSGLGGLKSAAISVKNFIQNSQLDLTSERQLETPPKLVIPLAKHLCTDNGWKRMKGQPRSGVDVEYLFAKLEYRKKTTYNFNNHEICFTSIEAGKAGGSHLELSLTSRSMPNQDEFNETMKTALKMVQLMDIKNFTSIYGQVRETFPERKEPVLGPDDFKFIPKRPSDFLDVKRLYGEDDEKRSRFDSAPAKEEVDESQVSPNKGQESEDHGSGRW</sequence>
<proteinExistence type="predicted"/>
<feature type="domain" description="SLS1 second KH" evidence="4">
    <location>
        <begin position="404"/>
        <end position="466"/>
    </location>
</feature>
<dbReference type="Pfam" id="PF14611">
    <property type="entry name" value="KH_SLS1_1"/>
    <property type="match status" value="1"/>
</dbReference>
<dbReference type="Proteomes" id="UP000297229">
    <property type="component" value="Unassembled WGS sequence"/>
</dbReference>
<feature type="domain" description="SLS1 N-terminal" evidence="3">
    <location>
        <begin position="196"/>
        <end position="316"/>
    </location>
</feature>
<protein>
    <submittedName>
        <fullName evidence="6">Uncharacterized protein</fullName>
    </submittedName>
</protein>
<organism evidence="6 7">
    <name type="scientific">Botrytis elliptica</name>
    <dbReference type="NCBI Taxonomy" id="278938"/>
    <lineage>
        <taxon>Eukaryota</taxon>
        <taxon>Fungi</taxon>
        <taxon>Dikarya</taxon>
        <taxon>Ascomycota</taxon>
        <taxon>Pezizomycotina</taxon>
        <taxon>Leotiomycetes</taxon>
        <taxon>Helotiales</taxon>
        <taxon>Sclerotiniaceae</taxon>
        <taxon>Botrytis</taxon>
    </lineage>
</organism>
<feature type="region of interest" description="Disordered" evidence="1">
    <location>
        <begin position="38"/>
        <end position="80"/>
    </location>
</feature>
<evidence type="ECO:0000313" key="7">
    <source>
        <dbReference type="Proteomes" id="UP000297229"/>
    </source>
</evidence>
<evidence type="ECO:0000259" key="3">
    <source>
        <dbReference type="Pfam" id="PF20776"/>
    </source>
</evidence>
<dbReference type="Pfam" id="PF20777">
    <property type="entry name" value="KH_SLS1_2"/>
    <property type="match status" value="1"/>
</dbReference>
<evidence type="ECO:0000259" key="5">
    <source>
        <dbReference type="Pfam" id="PF20778"/>
    </source>
</evidence>
<dbReference type="InterPro" id="IPR048748">
    <property type="entry name" value="SLS1_KH2"/>
</dbReference>
<dbReference type="STRING" id="278938.A0A4Z1J8I0"/>
<dbReference type="InterPro" id="IPR048400">
    <property type="entry name" value="SLS1_N"/>
</dbReference>
<feature type="region of interest" description="Disordered" evidence="1">
    <location>
        <begin position="923"/>
        <end position="959"/>
    </location>
</feature>
<comment type="caution">
    <text evidence="6">The sequence shown here is derived from an EMBL/GenBank/DDBJ whole genome shotgun (WGS) entry which is preliminary data.</text>
</comment>
<feature type="domain" description="SLS1 C-terminal" evidence="5">
    <location>
        <begin position="507"/>
        <end position="869"/>
    </location>
</feature>
<dbReference type="PANTHER" id="PTHR37919:SF2">
    <property type="entry name" value="EXPERA DOMAIN-CONTAINING PROTEIN"/>
    <property type="match status" value="1"/>
</dbReference>
<name>A0A4Z1J8I0_9HELO</name>
<feature type="domain" description="SLS1 first KH" evidence="2">
    <location>
        <begin position="324"/>
        <end position="390"/>
    </location>
</feature>
<feature type="compositionally biased region" description="Basic and acidic residues" evidence="1">
    <location>
        <begin position="923"/>
        <end position="936"/>
    </location>
</feature>
<dbReference type="InterPro" id="IPR032741">
    <property type="entry name" value="Sls1_KH-1"/>
</dbReference>
<dbReference type="Pfam" id="PF20776">
    <property type="entry name" value="SLS1_N"/>
    <property type="match status" value="1"/>
</dbReference>
<reference evidence="6 7" key="1">
    <citation type="submission" date="2017-12" db="EMBL/GenBank/DDBJ databases">
        <title>Comparative genomics of Botrytis spp.</title>
        <authorList>
            <person name="Valero-Jimenez C.A."/>
            <person name="Tapia P."/>
            <person name="Veloso J."/>
            <person name="Silva-Moreno E."/>
            <person name="Staats M."/>
            <person name="Valdes J.H."/>
            <person name="Van Kan J.A.L."/>
        </authorList>
    </citation>
    <scope>NUCLEOTIDE SEQUENCE [LARGE SCALE GENOMIC DNA]</scope>
    <source>
        <strain evidence="6 7">Be9601</strain>
    </source>
</reference>
<dbReference type="AlphaFoldDB" id="A0A4Z1J8I0"/>
<evidence type="ECO:0000259" key="4">
    <source>
        <dbReference type="Pfam" id="PF20777"/>
    </source>
</evidence>
<evidence type="ECO:0000313" key="6">
    <source>
        <dbReference type="EMBL" id="TGO67782.1"/>
    </source>
</evidence>
<dbReference type="EMBL" id="PQXM01000869">
    <property type="protein sequence ID" value="TGO67782.1"/>
    <property type="molecule type" value="Genomic_DNA"/>
</dbReference>
<evidence type="ECO:0000256" key="1">
    <source>
        <dbReference type="SAM" id="MobiDB-lite"/>
    </source>
</evidence>
<accession>A0A4Z1J8I0</accession>
<feature type="compositionally biased region" description="Basic and acidic residues" evidence="1">
    <location>
        <begin position="63"/>
        <end position="80"/>
    </location>
</feature>